<evidence type="ECO:0000313" key="5">
    <source>
        <dbReference type="Proteomes" id="UP000254051"/>
    </source>
</evidence>
<dbReference type="PANTHER" id="PTHR42879:SF2">
    <property type="entry name" value="3-OXOACYL-[ACYL-CARRIER-PROTEIN] REDUCTASE FABG"/>
    <property type="match status" value="1"/>
</dbReference>
<reference evidence="5" key="1">
    <citation type="submission" date="2017-07" db="EMBL/GenBank/DDBJ databases">
        <authorList>
            <person name="Varghese N."/>
            <person name="Submissions S."/>
        </authorList>
    </citation>
    <scope>NUCLEOTIDE SEQUENCE [LARGE SCALE GENOMIC DNA]</scope>
    <source>
        <strain evidence="5">NLAE-zl-C134</strain>
    </source>
</reference>
<dbReference type="EMBL" id="UHJJ01000020">
    <property type="protein sequence ID" value="SUQ16064.1"/>
    <property type="molecule type" value="Genomic_DNA"/>
</dbReference>
<proteinExistence type="inferred from homology"/>
<sequence>MEETGFKQLAIVTGAAKGIGLGIAEKLCEAGYRVMMLSRGADVFDCARDLQRQGYPVKGYLCDVSSPEMIRQTIREIAEEHGSIHVLINNAGVARMEIFEETDDALLDYHIDINIKGTWHMTRAVIPYMRKAGYGRIINMSSVTGAMVCDKGYTAYGLSKAALIGLTKTVAVEYAEYGITCNAICPGYICTPNVKRGSENAHPEEPERIMKEISAGIPMKKLGTPGQIGAAAVFLASPEADYITGIALVIDGGNMLPETNAVRF</sequence>
<dbReference type="PRINTS" id="PR00081">
    <property type="entry name" value="GDHRDH"/>
</dbReference>
<dbReference type="GO" id="GO:0016491">
    <property type="term" value="F:oxidoreductase activity"/>
    <property type="evidence" value="ECO:0007669"/>
    <property type="project" value="UniProtKB-KW"/>
</dbReference>
<keyword evidence="5" id="KW-1185">Reference proteome</keyword>
<dbReference type="GO" id="GO:0008206">
    <property type="term" value="P:bile acid metabolic process"/>
    <property type="evidence" value="ECO:0007669"/>
    <property type="project" value="UniProtKB-ARBA"/>
</dbReference>
<keyword evidence="3" id="KW-0443">Lipid metabolism</keyword>
<evidence type="ECO:0000256" key="2">
    <source>
        <dbReference type="ARBA" id="ARBA00023002"/>
    </source>
</evidence>
<dbReference type="FunFam" id="3.40.50.720:FF:000084">
    <property type="entry name" value="Short-chain dehydrogenase reductase"/>
    <property type="match status" value="1"/>
</dbReference>
<evidence type="ECO:0000313" key="4">
    <source>
        <dbReference type="EMBL" id="SUQ16064.1"/>
    </source>
</evidence>
<comment type="similarity">
    <text evidence="1">Belongs to the short-chain dehydrogenases/reductases (SDR) family.</text>
</comment>
<dbReference type="Proteomes" id="UP000254051">
    <property type="component" value="Unassembled WGS sequence"/>
</dbReference>
<dbReference type="CDD" id="cd05233">
    <property type="entry name" value="SDR_c"/>
    <property type="match status" value="1"/>
</dbReference>
<dbReference type="PANTHER" id="PTHR42879">
    <property type="entry name" value="3-OXOACYL-(ACYL-CARRIER-PROTEIN) REDUCTASE"/>
    <property type="match status" value="1"/>
</dbReference>
<dbReference type="Gene3D" id="3.40.50.720">
    <property type="entry name" value="NAD(P)-binding Rossmann-like Domain"/>
    <property type="match status" value="1"/>
</dbReference>
<gene>
    <name evidence="4" type="ORF">SAMN05216529_12047</name>
</gene>
<organism evidence="4 5">
    <name type="scientific">Faecalicatena contorta</name>
    <dbReference type="NCBI Taxonomy" id="39482"/>
    <lineage>
        <taxon>Bacteria</taxon>
        <taxon>Bacillati</taxon>
        <taxon>Bacillota</taxon>
        <taxon>Clostridia</taxon>
        <taxon>Lachnospirales</taxon>
        <taxon>Lachnospiraceae</taxon>
        <taxon>Faecalicatena</taxon>
    </lineage>
</organism>
<dbReference type="InterPro" id="IPR036291">
    <property type="entry name" value="NAD(P)-bd_dom_sf"/>
</dbReference>
<protein>
    <recommendedName>
        <fullName evidence="6">3-oxoacyl-[acyl-carrier-protein] reductase FabG</fullName>
    </recommendedName>
</protein>
<keyword evidence="3" id="KW-0753">Steroid metabolism</keyword>
<dbReference type="PRINTS" id="PR00080">
    <property type="entry name" value="SDRFAMILY"/>
</dbReference>
<accession>A0A315ZQT3</accession>
<evidence type="ECO:0000256" key="1">
    <source>
        <dbReference type="ARBA" id="ARBA00006484"/>
    </source>
</evidence>
<keyword evidence="2" id="KW-0560">Oxidoreductase</keyword>
<dbReference type="RefSeq" id="WP_181392931.1">
    <property type="nucleotide sequence ID" value="NZ_QGDS01000020.1"/>
</dbReference>
<dbReference type="AlphaFoldDB" id="A0A315ZQT3"/>
<dbReference type="InterPro" id="IPR050259">
    <property type="entry name" value="SDR"/>
</dbReference>
<dbReference type="Pfam" id="PF13561">
    <property type="entry name" value="adh_short_C2"/>
    <property type="match status" value="1"/>
</dbReference>
<name>A0A315ZQT3_9FIRM</name>
<dbReference type="InterPro" id="IPR002347">
    <property type="entry name" value="SDR_fam"/>
</dbReference>
<dbReference type="SUPFAM" id="SSF51735">
    <property type="entry name" value="NAD(P)-binding Rossmann-fold domains"/>
    <property type="match status" value="1"/>
</dbReference>
<evidence type="ECO:0000256" key="3">
    <source>
        <dbReference type="ARBA" id="ARBA00023221"/>
    </source>
</evidence>
<evidence type="ECO:0008006" key="6">
    <source>
        <dbReference type="Google" id="ProtNLM"/>
    </source>
</evidence>